<evidence type="ECO:0000256" key="1">
    <source>
        <dbReference type="ARBA" id="ARBA00006395"/>
    </source>
</evidence>
<dbReference type="EMBL" id="QPFP01000057">
    <property type="protein sequence ID" value="TEB25369.1"/>
    <property type="molecule type" value="Genomic_DNA"/>
</dbReference>
<evidence type="ECO:0000259" key="4">
    <source>
        <dbReference type="Pfam" id="PF08585"/>
    </source>
</evidence>
<comment type="similarity">
    <text evidence="1">Belongs to the RMI1 family.</text>
</comment>
<name>A0A4Y7SVW9_COPMI</name>
<evidence type="ECO:0000256" key="3">
    <source>
        <dbReference type="SAM" id="MobiDB-lite"/>
    </source>
</evidence>
<dbReference type="PANTHER" id="PTHR14790">
    <property type="entry name" value="RECQ-MEDIATED GENOME INSTABILITY PROTEIN 1 RMI1"/>
    <property type="match status" value="1"/>
</dbReference>
<accession>A0A4Y7SVW9</accession>
<feature type="domain" description="RecQ mediated genome instability protein 1 OB-fold" evidence="4">
    <location>
        <begin position="82"/>
        <end position="218"/>
    </location>
</feature>
<dbReference type="GO" id="GO:0000712">
    <property type="term" value="P:resolution of meiotic recombination intermediates"/>
    <property type="evidence" value="ECO:0007669"/>
    <property type="project" value="TreeGrafter"/>
</dbReference>
<dbReference type="GO" id="GO:0000724">
    <property type="term" value="P:double-strand break repair via homologous recombination"/>
    <property type="evidence" value="ECO:0007669"/>
    <property type="project" value="TreeGrafter"/>
</dbReference>
<feature type="compositionally biased region" description="Low complexity" evidence="3">
    <location>
        <begin position="403"/>
        <end position="417"/>
    </location>
</feature>
<reference evidence="5 6" key="1">
    <citation type="journal article" date="2019" name="Nat. Ecol. Evol.">
        <title>Megaphylogeny resolves global patterns of mushroom evolution.</title>
        <authorList>
            <person name="Varga T."/>
            <person name="Krizsan K."/>
            <person name="Foldi C."/>
            <person name="Dima B."/>
            <person name="Sanchez-Garcia M."/>
            <person name="Sanchez-Ramirez S."/>
            <person name="Szollosi G.J."/>
            <person name="Szarkandi J.G."/>
            <person name="Papp V."/>
            <person name="Albert L."/>
            <person name="Andreopoulos W."/>
            <person name="Angelini C."/>
            <person name="Antonin V."/>
            <person name="Barry K.W."/>
            <person name="Bougher N.L."/>
            <person name="Buchanan P."/>
            <person name="Buyck B."/>
            <person name="Bense V."/>
            <person name="Catcheside P."/>
            <person name="Chovatia M."/>
            <person name="Cooper J."/>
            <person name="Damon W."/>
            <person name="Desjardin D."/>
            <person name="Finy P."/>
            <person name="Geml J."/>
            <person name="Haridas S."/>
            <person name="Hughes K."/>
            <person name="Justo A."/>
            <person name="Karasinski D."/>
            <person name="Kautmanova I."/>
            <person name="Kiss B."/>
            <person name="Kocsube S."/>
            <person name="Kotiranta H."/>
            <person name="LaButti K.M."/>
            <person name="Lechner B.E."/>
            <person name="Liimatainen K."/>
            <person name="Lipzen A."/>
            <person name="Lukacs Z."/>
            <person name="Mihaltcheva S."/>
            <person name="Morgado L.N."/>
            <person name="Niskanen T."/>
            <person name="Noordeloos M.E."/>
            <person name="Ohm R.A."/>
            <person name="Ortiz-Santana B."/>
            <person name="Ovrebo C."/>
            <person name="Racz N."/>
            <person name="Riley R."/>
            <person name="Savchenko A."/>
            <person name="Shiryaev A."/>
            <person name="Soop K."/>
            <person name="Spirin V."/>
            <person name="Szebenyi C."/>
            <person name="Tomsovsky M."/>
            <person name="Tulloss R.E."/>
            <person name="Uehling J."/>
            <person name="Grigoriev I.V."/>
            <person name="Vagvolgyi C."/>
            <person name="Papp T."/>
            <person name="Martin F.M."/>
            <person name="Miettinen O."/>
            <person name="Hibbett D.S."/>
            <person name="Nagy L.G."/>
        </authorList>
    </citation>
    <scope>NUCLEOTIDE SEQUENCE [LARGE SCALE GENOMIC DNA]</scope>
    <source>
        <strain evidence="5 6">FP101781</strain>
    </source>
</reference>
<keyword evidence="6" id="KW-1185">Reference proteome</keyword>
<evidence type="ECO:0000313" key="5">
    <source>
        <dbReference type="EMBL" id="TEB25369.1"/>
    </source>
</evidence>
<organism evidence="5 6">
    <name type="scientific">Coprinellus micaceus</name>
    <name type="common">Glistening ink-cap mushroom</name>
    <name type="synonym">Coprinus micaceus</name>
    <dbReference type="NCBI Taxonomy" id="71717"/>
    <lineage>
        <taxon>Eukaryota</taxon>
        <taxon>Fungi</taxon>
        <taxon>Dikarya</taxon>
        <taxon>Basidiomycota</taxon>
        <taxon>Agaricomycotina</taxon>
        <taxon>Agaricomycetes</taxon>
        <taxon>Agaricomycetidae</taxon>
        <taxon>Agaricales</taxon>
        <taxon>Agaricineae</taxon>
        <taxon>Psathyrellaceae</taxon>
        <taxon>Coprinellus</taxon>
    </lineage>
</organism>
<proteinExistence type="inferred from homology"/>
<dbReference type="PANTHER" id="PTHR14790:SF15">
    <property type="entry name" value="RECQ-MEDIATED GENOME INSTABILITY PROTEIN 1"/>
    <property type="match status" value="1"/>
</dbReference>
<dbReference type="STRING" id="71717.A0A4Y7SVW9"/>
<dbReference type="Pfam" id="PF08585">
    <property type="entry name" value="RMI1_N_C"/>
    <property type="match status" value="1"/>
</dbReference>
<dbReference type="Proteomes" id="UP000298030">
    <property type="component" value="Unassembled WGS sequence"/>
</dbReference>
<evidence type="ECO:0000256" key="2">
    <source>
        <dbReference type="ARBA" id="ARBA00018987"/>
    </source>
</evidence>
<dbReference type="AlphaFoldDB" id="A0A4Y7SVW9"/>
<dbReference type="Gene3D" id="2.40.50.770">
    <property type="entry name" value="RecQ-mediated genome instability protein Rmi1, C-terminal domain"/>
    <property type="match status" value="1"/>
</dbReference>
<dbReference type="GO" id="GO:0016604">
    <property type="term" value="C:nuclear body"/>
    <property type="evidence" value="ECO:0007669"/>
    <property type="project" value="TreeGrafter"/>
</dbReference>
<dbReference type="InterPro" id="IPR013894">
    <property type="entry name" value="RMI1_OB"/>
</dbReference>
<comment type="caution">
    <text evidence="5">The sequence shown here is derived from an EMBL/GenBank/DDBJ whole genome shotgun (WGS) entry which is preliminary data.</text>
</comment>
<protein>
    <recommendedName>
        <fullName evidence="2">RecQ-mediated genome instability protein 1</fullName>
    </recommendedName>
</protein>
<feature type="compositionally biased region" description="Low complexity" evidence="3">
    <location>
        <begin position="353"/>
        <end position="371"/>
    </location>
</feature>
<feature type="region of interest" description="Disordered" evidence="3">
    <location>
        <begin position="303"/>
        <end position="327"/>
    </location>
</feature>
<dbReference type="OrthoDB" id="341511at2759"/>
<dbReference type="InterPro" id="IPR042470">
    <property type="entry name" value="RMI1_N_C_sf"/>
</dbReference>
<dbReference type="GO" id="GO:0031422">
    <property type="term" value="C:RecQ family helicase-topoisomerase III complex"/>
    <property type="evidence" value="ECO:0007669"/>
    <property type="project" value="TreeGrafter"/>
</dbReference>
<gene>
    <name evidence="5" type="ORF">FA13DRAFT_1714001</name>
</gene>
<sequence length="571" mass="62346">MPLDEVALKSKILRNARINFSRPKLSKPWLSQQLENIIDTAGFPYFDYAYCSGALNDAILNASFREIAEIGTSGLSNHLQHRTPQSLLVGPIVLEIVHIIEVGRNAFEVEKVHQTRRNIQWEYRRSIMQSVAQSNPALRLLPPHYSTLPPYPRDRLKVFLSDGFLELEALETQRLPDLTLGRTPMGTKVRLTNIPILAGVAQITPQNVVVLGGEVPERELEHSVQLFRDMETRLEHEVKAMRHFFDLTPHQAPVMTFKDSRGVMLSLSLNQLLTMLNMVSEEHVTETTALNMLAELGVTSYPPLSVSSPPPPIPSTSQGRPAHSSLHDRDICSLAAGIQQSLTIQDTPVRGLSVSSTTSTPSRTRAKTSASPSVGMPPSGSHQGYAGSSEAPTRTCEQRPTGADLNPAPLLPSSSSAYAEQGQPASSKTTVGHISADMRWYIVTQGEKIGAVQGWARAESFVYKVSGGCQTLAKGKQDARDRFLKSVLDSSVKVRSVSGEVVGIPGITTVTGLIRHPRPSSLILLGTRCGVSLVKYGKRLTQGWADLIRSFDKAGPSAGLLKGNRKYSCLK</sequence>
<evidence type="ECO:0000313" key="6">
    <source>
        <dbReference type="Proteomes" id="UP000298030"/>
    </source>
</evidence>
<feature type="region of interest" description="Disordered" evidence="3">
    <location>
        <begin position="349"/>
        <end position="430"/>
    </location>
</feature>